<gene>
    <name evidence="10" type="ORF">FNV43_RR04428</name>
</gene>
<dbReference type="OrthoDB" id="331948at2759"/>
<protein>
    <recommendedName>
        <fullName evidence="8">S-acyltransferase</fullName>
        <ecNumber evidence="8">2.3.1.225</ecNumber>
    </recommendedName>
    <alternativeName>
        <fullName evidence="8">Palmitoyltransferase</fullName>
    </alternativeName>
</protein>
<dbReference type="PROSITE" id="PS50216">
    <property type="entry name" value="DHHC"/>
    <property type="match status" value="1"/>
</dbReference>
<dbReference type="PANTHER" id="PTHR22883:SF127">
    <property type="entry name" value="ZDHHC-TYPE PALMITOYLTRANSFERASE 3-RELATED"/>
    <property type="match status" value="1"/>
</dbReference>
<evidence type="ECO:0000313" key="10">
    <source>
        <dbReference type="EMBL" id="KAF3453986.1"/>
    </source>
</evidence>
<dbReference type="AlphaFoldDB" id="A0A8K0HK78"/>
<name>A0A8K0HK78_9ROSA</name>
<keyword evidence="6 8" id="KW-0472">Membrane</keyword>
<dbReference type="EMBL" id="VOIH02000002">
    <property type="protein sequence ID" value="KAF3453986.1"/>
    <property type="molecule type" value="Genomic_DNA"/>
</dbReference>
<evidence type="ECO:0000256" key="3">
    <source>
        <dbReference type="ARBA" id="ARBA00022679"/>
    </source>
</evidence>
<feature type="transmembrane region" description="Helical" evidence="8">
    <location>
        <begin position="278"/>
        <end position="298"/>
    </location>
</feature>
<dbReference type="PANTHER" id="PTHR22883">
    <property type="entry name" value="ZINC FINGER DHHC DOMAIN CONTAINING PROTEIN"/>
    <property type="match status" value="1"/>
</dbReference>
<evidence type="ECO:0000256" key="2">
    <source>
        <dbReference type="ARBA" id="ARBA00008574"/>
    </source>
</evidence>
<dbReference type="GO" id="GO:0019706">
    <property type="term" value="F:protein-cysteine S-palmitoyltransferase activity"/>
    <property type="evidence" value="ECO:0007669"/>
    <property type="project" value="UniProtKB-EC"/>
</dbReference>
<comment type="domain">
    <text evidence="8">The DHHC domain is required for palmitoyltransferase activity.</text>
</comment>
<comment type="catalytic activity">
    <reaction evidence="8">
        <text>L-cysteinyl-[protein] + hexadecanoyl-CoA = S-hexadecanoyl-L-cysteinyl-[protein] + CoA</text>
        <dbReference type="Rhea" id="RHEA:36683"/>
        <dbReference type="Rhea" id="RHEA-COMP:10131"/>
        <dbReference type="Rhea" id="RHEA-COMP:11032"/>
        <dbReference type="ChEBI" id="CHEBI:29950"/>
        <dbReference type="ChEBI" id="CHEBI:57287"/>
        <dbReference type="ChEBI" id="CHEBI:57379"/>
        <dbReference type="ChEBI" id="CHEBI:74151"/>
        <dbReference type="EC" id="2.3.1.225"/>
    </reaction>
</comment>
<dbReference type="Proteomes" id="UP000796880">
    <property type="component" value="Unassembled WGS sequence"/>
</dbReference>
<evidence type="ECO:0000256" key="8">
    <source>
        <dbReference type="RuleBase" id="RU079119"/>
    </source>
</evidence>
<accession>A0A8K0HK78</accession>
<dbReference type="GO" id="GO:0005783">
    <property type="term" value="C:endoplasmic reticulum"/>
    <property type="evidence" value="ECO:0007669"/>
    <property type="project" value="TreeGrafter"/>
</dbReference>
<comment type="similarity">
    <text evidence="2 8">Belongs to the DHHC palmitoyltransferase family.</text>
</comment>
<evidence type="ECO:0000259" key="9">
    <source>
        <dbReference type="Pfam" id="PF01529"/>
    </source>
</evidence>
<dbReference type="GO" id="GO:0006612">
    <property type="term" value="P:protein targeting to membrane"/>
    <property type="evidence" value="ECO:0007669"/>
    <property type="project" value="TreeGrafter"/>
</dbReference>
<feature type="transmembrane region" description="Helical" evidence="8">
    <location>
        <begin position="318"/>
        <end position="343"/>
    </location>
</feature>
<evidence type="ECO:0000313" key="11">
    <source>
        <dbReference type="Proteomes" id="UP000796880"/>
    </source>
</evidence>
<evidence type="ECO:0000256" key="6">
    <source>
        <dbReference type="ARBA" id="ARBA00023136"/>
    </source>
</evidence>
<dbReference type="InterPro" id="IPR001594">
    <property type="entry name" value="Palmitoyltrfase_DHHC"/>
</dbReference>
<dbReference type="EC" id="2.3.1.225" evidence="8"/>
<keyword evidence="4 8" id="KW-0812">Transmembrane</keyword>
<dbReference type="InterPro" id="IPR039859">
    <property type="entry name" value="PFA4/ZDH16/20/ERF2-like"/>
</dbReference>
<keyword evidence="7 8" id="KW-0012">Acyltransferase</keyword>
<keyword evidence="5 8" id="KW-1133">Transmembrane helix</keyword>
<proteinExistence type="inferred from homology"/>
<dbReference type="Pfam" id="PF01529">
    <property type="entry name" value="DHHC"/>
    <property type="match status" value="1"/>
</dbReference>
<evidence type="ECO:0000256" key="5">
    <source>
        <dbReference type="ARBA" id="ARBA00022989"/>
    </source>
</evidence>
<dbReference type="GO" id="GO:0005794">
    <property type="term" value="C:Golgi apparatus"/>
    <property type="evidence" value="ECO:0007669"/>
    <property type="project" value="TreeGrafter"/>
</dbReference>
<reference evidence="10" key="1">
    <citation type="submission" date="2020-03" db="EMBL/GenBank/DDBJ databases">
        <title>A high-quality chromosome-level genome assembly of a woody plant with both climbing and erect habits, Rhamnella rubrinervis.</title>
        <authorList>
            <person name="Lu Z."/>
            <person name="Yang Y."/>
            <person name="Zhu X."/>
            <person name="Sun Y."/>
        </authorList>
    </citation>
    <scope>NUCLEOTIDE SEQUENCE</scope>
    <source>
        <strain evidence="10">BYM</strain>
        <tissue evidence="10">Leaf</tissue>
    </source>
</reference>
<sequence length="402" mass="45138">MDSEIVQLKRYSKTFKRVGPKSRENCGTWSNDALCPVHRGMIRYWSWERTSTVHMGSHDAAGCWLRCISWRTTRIEIPFAYPPLHVRVPDEGVGAQDSPRVDAGESEEELDFGTLNWPLCGVVYNGVAHSFCYCFGSSLPLYLLLCHPTPTLSSVAAAGSWSWRMVQAGPWSPCVNPSFCFLQHTVYLCQFSAAAVSLLMDVVFNGEVAMLIIGLCSILRSDPGLEVYGSSTESIESSTSGINSQNEESEILQKLQSIYKGFDHHCPAFGNCIGQKNYLLFMVLLFGFLIAEASYVACSSQYAAEFGIFNSTMSETSLSANLAVSTTMFSILQLAWQVLFLMWHVYCMCSNIRTDEWINWKKYPEFQFVHSQPGQSSRNVRFTNPYDKGILQNVKEFLASTR</sequence>
<evidence type="ECO:0000256" key="4">
    <source>
        <dbReference type="ARBA" id="ARBA00022692"/>
    </source>
</evidence>
<comment type="caution">
    <text evidence="10">The sequence shown here is derived from an EMBL/GenBank/DDBJ whole genome shotgun (WGS) entry which is preliminary data.</text>
</comment>
<organism evidence="10 11">
    <name type="scientific">Rhamnella rubrinervis</name>
    <dbReference type="NCBI Taxonomy" id="2594499"/>
    <lineage>
        <taxon>Eukaryota</taxon>
        <taxon>Viridiplantae</taxon>
        <taxon>Streptophyta</taxon>
        <taxon>Embryophyta</taxon>
        <taxon>Tracheophyta</taxon>
        <taxon>Spermatophyta</taxon>
        <taxon>Magnoliopsida</taxon>
        <taxon>eudicotyledons</taxon>
        <taxon>Gunneridae</taxon>
        <taxon>Pentapetalae</taxon>
        <taxon>rosids</taxon>
        <taxon>fabids</taxon>
        <taxon>Rosales</taxon>
        <taxon>Rhamnaceae</taxon>
        <taxon>rhamnoid group</taxon>
        <taxon>Rhamneae</taxon>
        <taxon>Rhamnella</taxon>
    </lineage>
</organism>
<evidence type="ECO:0000256" key="1">
    <source>
        <dbReference type="ARBA" id="ARBA00004127"/>
    </source>
</evidence>
<evidence type="ECO:0000256" key="7">
    <source>
        <dbReference type="ARBA" id="ARBA00023315"/>
    </source>
</evidence>
<comment type="subcellular location">
    <subcellularLocation>
        <location evidence="1">Endomembrane system</location>
        <topology evidence="1">Multi-pass membrane protein</topology>
    </subcellularLocation>
</comment>
<feature type="domain" description="Palmitoyltransferase DHHC" evidence="9">
    <location>
        <begin position="256"/>
        <end position="361"/>
    </location>
</feature>
<keyword evidence="3 8" id="KW-0808">Transferase</keyword>
<keyword evidence="11" id="KW-1185">Reference proteome</keyword>